<dbReference type="InterPro" id="IPR018062">
    <property type="entry name" value="HTH_AraC-typ_CS"/>
</dbReference>
<evidence type="ECO:0000313" key="5">
    <source>
        <dbReference type="EMBL" id="MDW3779876.1"/>
    </source>
</evidence>
<dbReference type="InterPro" id="IPR018060">
    <property type="entry name" value="HTH_AraC"/>
</dbReference>
<dbReference type="Pfam" id="PF12833">
    <property type="entry name" value="HTH_18"/>
    <property type="match status" value="1"/>
</dbReference>
<dbReference type="EMBL" id="JAUEQX010000025">
    <property type="protein sequence ID" value="MDW3779876.1"/>
    <property type="molecule type" value="Genomic_DNA"/>
</dbReference>
<dbReference type="PRINTS" id="PR00032">
    <property type="entry name" value="HTHARAC"/>
</dbReference>
<proteinExistence type="predicted"/>
<evidence type="ECO:0000256" key="2">
    <source>
        <dbReference type="ARBA" id="ARBA00023125"/>
    </source>
</evidence>
<dbReference type="Proteomes" id="UP001276300">
    <property type="component" value="Unassembled WGS sequence"/>
</dbReference>
<evidence type="ECO:0000313" key="6">
    <source>
        <dbReference type="Proteomes" id="UP001276300"/>
    </source>
</evidence>
<dbReference type="PROSITE" id="PS00041">
    <property type="entry name" value="HTH_ARAC_FAMILY_1"/>
    <property type="match status" value="1"/>
</dbReference>
<gene>
    <name evidence="5" type="ORF">QWU01_24055</name>
</gene>
<dbReference type="GO" id="GO:0003700">
    <property type="term" value="F:DNA-binding transcription factor activity"/>
    <property type="evidence" value="ECO:0007669"/>
    <property type="project" value="InterPro"/>
</dbReference>
<evidence type="ECO:0000256" key="1">
    <source>
        <dbReference type="ARBA" id="ARBA00023015"/>
    </source>
</evidence>
<dbReference type="PANTHER" id="PTHR40055">
    <property type="entry name" value="TRANSCRIPTIONAL REGULATOR YGIV-RELATED"/>
    <property type="match status" value="1"/>
</dbReference>
<dbReference type="Gene3D" id="1.10.10.60">
    <property type="entry name" value="Homeodomain-like"/>
    <property type="match status" value="2"/>
</dbReference>
<dbReference type="InterPro" id="IPR010499">
    <property type="entry name" value="AraC_E-bd"/>
</dbReference>
<dbReference type="SUPFAM" id="SSF46689">
    <property type="entry name" value="Homeodomain-like"/>
    <property type="match status" value="2"/>
</dbReference>
<dbReference type="Pfam" id="PF06445">
    <property type="entry name" value="GyrI-like"/>
    <property type="match status" value="1"/>
</dbReference>
<dbReference type="PROSITE" id="PS01124">
    <property type="entry name" value="HTH_ARAC_FAMILY_2"/>
    <property type="match status" value="1"/>
</dbReference>
<dbReference type="InterPro" id="IPR011256">
    <property type="entry name" value="Reg_factor_effector_dom_sf"/>
</dbReference>
<dbReference type="SMART" id="SM00342">
    <property type="entry name" value="HTH_ARAC"/>
    <property type="match status" value="1"/>
</dbReference>
<accession>A0AAW9CCA8</accession>
<dbReference type="Gene3D" id="3.20.80.10">
    <property type="entry name" value="Regulatory factor, effector binding domain"/>
    <property type="match status" value="1"/>
</dbReference>
<feature type="domain" description="HTH araC/xylS-type" evidence="4">
    <location>
        <begin position="10"/>
        <end position="109"/>
    </location>
</feature>
<dbReference type="InterPro" id="IPR009057">
    <property type="entry name" value="Homeodomain-like_sf"/>
</dbReference>
<comment type="caution">
    <text evidence="5">The sequence shown here is derived from an EMBL/GenBank/DDBJ whole genome shotgun (WGS) entry which is preliminary data.</text>
</comment>
<dbReference type="InterPro" id="IPR029442">
    <property type="entry name" value="GyrI-like"/>
</dbReference>
<name>A0AAW9CCA8_KLUCR</name>
<dbReference type="AlphaFoldDB" id="A0AAW9CCA8"/>
<dbReference type="SUPFAM" id="SSF55136">
    <property type="entry name" value="Probable bacterial effector-binding domain"/>
    <property type="match status" value="1"/>
</dbReference>
<keyword evidence="1" id="KW-0805">Transcription regulation</keyword>
<dbReference type="RefSeq" id="WP_061279366.1">
    <property type="nucleotide sequence ID" value="NZ_CALMQG010000073.1"/>
</dbReference>
<evidence type="ECO:0000256" key="3">
    <source>
        <dbReference type="ARBA" id="ARBA00023163"/>
    </source>
</evidence>
<evidence type="ECO:0000259" key="4">
    <source>
        <dbReference type="PROSITE" id="PS01124"/>
    </source>
</evidence>
<dbReference type="GO" id="GO:0043565">
    <property type="term" value="F:sequence-specific DNA binding"/>
    <property type="evidence" value="ECO:0007669"/>
    <property type="project" value="InterPro"/>
</dbReference>
<sequence length="295" mass="33117">MQQSNRRPIFKAMDYISQNLHLNPTLEEIANAVALSSFHFHRLFRAQVGETVAAFTRRLRMERAAAWLLAFPQEEITGLALRIGFSSSQNFAKAFRAHFAVSPGEFRRRHILATKSKPGNVVVEKSPYSHFTAPSIGLLAAHISRLPARRVAYMRRFGPYGKETCQQTHQDLLASLPARTPSQPAGTLCVYWDAPEITSAARCRTDVGVEIGSSEKAGRGIAVQTLSGGIYGVCKFAVFEEQLDPAWEWALAWIAARGFIKSDKPCYEYYYNETDVSQNYYVFDICIPLQTTPEE</sequence>
<keyword evidence="3" id="KW-0804">Transcription</keyword>
<keyword evidence="2" id="KW-0238">DNA-binding</keyword>
<dbReference type="InterPro" id="IPR050908">
    <property type="entry name" value="SmbC-like"/>
</dbReference>
<dbReference type="PANTHER" id="PTHR40055:SF1">
    <property type="entry name" value="TRANSCRIPTIONAL REGULATOR YGIV-RELATED"/>
    <property type="match status" value="1"/>
</dbReference>
<reference evidence="5" key="1">
    <citation type="journal article" date="2023" name="J Glob Antimicrob Resist">
        <title>Emergence of NDM-1 and KPC-3 carbapenemases in Kluyvera cryocrescens: Investigating genetic heterogeneity and acquisition routes of blaNDM-1 in Enterobacterales species in Portugal.</title>
        <authorList>
            <person name="Loiodice M."/>
            <person name="Ribeiro M."/>
            <person name="Peixe L."/>
            <person name="Novais A."/>
        </authorList>
    </citation>
    <scope>NUCLEOTIDE SEQUENCE</scope>
    <source>
        <strain evidence="5">K629</strain>
    </source>
</reference>
<dbReference type="InterPro" id="IPR020449">
    <property type="entry name" value="Tscrpt_reg_AraC-type_HTH"/>
</dbReference>
<dbReference type="SMART" id="SM00871">
    <property type="entry name" value="AraC_E_bind"/>
    <property type="match status" value="1"/>
</dbReference>
<organism evidence="5 6">
    <name type="scientific">Kluyvera cryocrescens</name>
    <name type="common">Kluyvera citrophila</name>
    <dbReference type="NCBI Taxonomy" id="580"/>
    <lineage>
        <taxon>Bacteria</taxon>
        <taxon>Pseudomonadati</taxon>
        <taxon>Pseudomonadota</taxon>
        <taxon>Gammaproteobacteria</taxon>
        <taxon>Enterobacterales</taxon>
        <taxon>Enterobacteriaceae</taxon>
        <taxon>Kluyvera</taxon>
    </lineage>
</organism>
<protein>
    <submittedName>
        <fullName evidence="5">AraC family transcriptional regulator</fullName>
    </submittedName>
</protein>
<dbReference type="GeneID" id="99775853"/>